<protein>
    <submittedName>
        <fullName evidence="1">Uncharacterized protein</fullName>
    </submittedName>
</protein>
<name>A0A399INX1_9CLOT</name>
<organism evidence="1 2">
    <name type="scientific">Clostridium chromiireducens</name>
    <dbReference type="NCBI Taxonomy" id="225345"/>
    <lineage>
        <taxon>Bacteria</taxon>
        <taxon>Bacillati</taxon>
        <taxon>Bacillota</taxon>
        <taxon>Clostridia</taxon>
        <taxon>Eubacteriales</taxon>
        <taxon>Clostridiaceae</taxon>
        <taxon>Clostridium</taxon>
    </lineage>
</organism>
<accession>A0A399INX1</accession>
<gene>
    <name evidence="1" type="ORF">D2A34_14140</name>
</gene>
<dbReference type="Proteomes" id="UP000265930">
    <property type="component" value="Unassembled WGS sequence"/>
</dbReference>
<reference evidence="1 2" key="1">
    <citation type="submission" date="2018-08" db="EMBL/GenBank/DDBJ databases">
        <title>Genome of Clostridium chromiireducens C1, DSM12136.</title>
        <authorList>
            <person name="Xing M."/>
            <person name="Wei Y."/>
            <person name="Ang E.L."/>
            <person name="Zhao H."/>
            <person name="Zhang Y."/>
        </authorList>
    </citation>
    <scope>NUCLEOTIDE SEQUENCE [LARGE SCALE GENOMIC DNA]</scope>
    <source>
        <strain evidence="1 2">C1</strain>
    </source>
</reference>
<sequence>MCSFIFNETIFPNQISIIPLELNIPRLQGIIQRTLSSNRFDENYIKSAKLFVKMHKTINKHLLCRAEIVDINNKI</sequence>
<evidence type="ECO:0000313" key="1">
    <source>
        <dbReference type="EMBL" id="RII34287.1"/>
    </source>
</evidence>
<comment type="caution">
    <text evidence="1">The sequence shown here is derived from an EMBL/GenBank/DDBJ whole genome shotgun (WGS) entry which is preliminary data.</text>
</comment>
<dbReference type="RefSeq" id="WP_079441102.1">
    <property type="nucleotide sequence ID" value="NZ_QXDJ01000003.1"/>
</dbReference>
<dbReference type="AlphaFoldDB" id="A0A399INX1"/>
<evidence type="ECO:0000313" key="2">
    <source>
        <dbReference type="Proteomes" id="UP000265930"/>
    </source>
</evidence>
<dbReference type="EMBL" id="QXDJ01000003">
    <property type="protein sequence ID" value="RII34287.1"/>
    <property type="molecule type" value="Genomic_DNA"/>
</dbReference>
<proteinExistence type="predicted"/>